<evidence type="ECO:0000256" key="6">
    <source>
        <dbReference type="ARBA" id="ARBA00022723"/>
    </source>
</evidence>
<dbReference type="InterPro" id="IPR038262">
    <property type="entry name" value="Nitr_red_bet_C_sf"/>
</dbReference>
<keyword evidence="13" id="KW-1185">Reference proteome</keyword>
<dbReference type="GO" id="GO:0046872">
    <property type="term" value="F:metal ion binding"/>
    <property type="evidence" value="ECO:0007669"/>
    <property type="project" value="UniProtKB-KW"/>
</dbReference>
<dbReference type="Proteomes" id="UP001142372">
    <property type="component" value="Unassembled WGS sequence"/>
</dbReference>
<accession>A0A9W6H775</accession>
<dbReference type="EMBL" id="BSEN01000001">
    <property type="protein sequence ID" value="GLJ74703.1"/>
    <property type="molecule type" value="Genomic_DNA"/>
</dbReference>
<dbReference type="InterPro" id="IPR029263">
    <property type="entry name" value="Nitr_red_bet_C"/>
</dbReference>
<evidence type="ECO:0000256" key="8">
    <source>
        <dbReference type="ARBA" id="ARBA00022982"/>
    </source>
</evidence>
<evidence type="ECO:0000259" key="11">
    <source>
        <dbReference type="PROSITE" id="PS51379"/>
    </source>
</evidence>
<evidence type="ECO:0000256" key="1">
    <source>
        <dbReference type="ARBA" id="ARBA00001927"/>
    </source>
</evidence>
<dbReference type="SUPFAM" id="SSF54862">
    <property type="entry name" value="4Fe-4S ferredoxins"/>
    <property type="match status" value="1"/>
</dbReference>
<dbReference type="PANTHER" id="PTHR43518:SF1">
    <property type="entry name" value="RESPIRATORY NITRATE REDUCTASE 1 BETA CHAIN"/>
    <property type="match status" value="1"/>
</dbReference>
<evidence type="ECO:0000313" key="13">
    <source>
        <dbReference type="Proteomes" id="UP001142372"/>
    </source>
</evidence>
<dbReference type="GO" id="GO:0009055">
    <property type="term" value="F:electron transfer activity"/>
    <property type="evidence" value="ECO:0007669"/>
    <property type="project" value="TreeGrafter"/>
</dbReference>
<evidence type="ECO:0000256" key="9">
    <source>
        <dbReference type="ARBA" id="ARBA00023004"/>
    </source>
</evidence>
<evidence type="ECO:0000313" key="12">
    <source>
        <dbReference type="EMBL" id="GLJ74703.1"/>
    </source>
</evidence>
<dbReference type="PROSITE" id="PS51379">
    <property type="entry name" value="4FE4S_FER_2"/>
    <property type="match status" value="2"/>
</dbReference>
<keyword evidence="9" id="KW-0408">Iron</keyword>
<keyword evidence="8" id="KW-0249">Electron transport</keyword>
<evidence type="ECO:0000256" key="4">
    <source>
        <dbReference type="ARBA" id="ARBA00022448"/>
    </source>
</evidence>
<dbReference type="Gene3D" id="1.10.3650.10">
    <property type="entry name" value="nitrate reductase domain like"/>
    <property type="match status" value="1"/>
</dbReference>
<reference evidence="12" key="2">
    <citation type="submission" date="2023-01" db="EMBL/GenBank/DDBJ databases">
        <authorList>
            <person name="Sun Q."/>
            <person name="Evtushenko L."/>
        </authorList>
    </citation>
    <scope>NUCLEOTIDE SEQUENCE</scope>
    <source>
        <strain evidence="12">VKM Ac-1401</strain>
    </source>
</reference>
<dbReference type="Pfam" id="PF14711">
    <property type="entry name" value="Nitr_red_bet_C"/>
    <property type="match status" value="1"/>
</dbReference>
<comment type="subcellular location">
    <subcellularLocation>
        <location evidence="3">Cell envelope</location>
    </subcellularLocation>
</comment>
<feature type="domain" description="4Fe-4S ferredoxin-type" evidence="11">
    <location>
        <begin position="86"/>
        <end position="117"/>
    </location>
</feature>
<evidence type="ECO:0000256" key="7">
    <source>
        <dbReference type="ARBA" id="ARBA00022737"/>
    </source>
</evidence>
<feature type="domain" description="4Fe-4S ferredoxin-type" evidence="11">
    <location>
        <begin position="119"/>
        <end position="148"/>
    </location>
</feature>
<dbReference type="GO" id="GO:0009061">
    <property type="term" value="P:anaerobic respiration"/>
    <property type="evidence" value="ECO:0007669"/>
    <property type="project" value="TreeGrafter"/>
</dbReference>
<comment type="caution">
    <text evidence="12">The sequence shown here is derived from an EMBL/GenBank/DDBJ whole genome shotgun (WGS) entry which is preliminary data.</text>
</comment>
<dbReference type="Gene3D" id="3.30.70.20">
    <property type="match status" value="2"/>
</dbReference>
<organism evidence="12 13">
    <name type="scientific">Leifsonia poae</name>
    <dbReference type="NCBI Taxonomy" id="110933"/>
    <lineage>
        <taxon>Bacteria</taxon>
        <taxon>Bacillati</taxon>
        <taxon>Actinomycetota</taxon>
        <taxon>Actinomycetes</taxon>
        <taxon>Micrococcales</taxon>
        <taxon>Microbacteriaceae</taxon>
        <taxon>Leifsonia</taxon>
    </lineage>
</organism>
<reference evidence="12" key="1">
    <citation type="journal article" date="2014" name="Int. J. Syst. Evol. Microbiol.">
        <title>Complete genome sequence of Corynebacterium casei LMG S-19264T (=DSM 44701T), isolated from a smear-ripened cheese.</title>
        <authorList>
            <consortium name="US DOE Joint Genome Institute (JGI-PGF)"/>
            <person name="Walter F."/>
            <person name="Albersmeier A."/>
            <person name="Kalinowski J."/>
            <person name="Ruckert C."/>
        </authorList>
    </citation>
    <scope>NUCLEOTIDE SEQUENCE</scope>
    <source>
        <strain evidence="12">VKM Ac-1401</strain>
    </source>
</reference>
<comment type="cofactor">
    <cofactor evidence="2">
        <name>[4Fe-4S] cluster</name>
        <dbReference type="ChEBI" id="CHEBI:49883"/>
    </cofactor>
</comment>
<dbReference type="GO" id="GO:0030313">
    <property type="term" value="C:cell envelope"/>
    <property type="evidence" value="ECO:0007669"/>
    <property type="project" value="UniProtKB-SubCell"/>
</dbReference>
<dbReference type="AlphaFoldDB" id="A0A9W6H775"/>
<keyword evidence="7" id="KW-0677">Repeat</keyword>
<protein>
    <recommendedName>
        <fullName evidence="11">4Fe-4S ferredoxin-type domain-containing protein</fullName>
    </recommendedName>
</protein>
<dbReference type="GO" id="GO:0051539">
    <property type="term" value="F:4 iron, 4 sulfur cluster binding"/>
    <property type="evidence" value="ECO:0007669"/>
    <property type="project" value="UniProtKB-KW"/>
</dbReference>
<comment type="cofactor">
    <cofactor evidence="1">
        <name>[3Fe-4S] cluster</name>
        <dbReference type="ChEBI" id="CHEBI:21137"/>
    </cofactor>
</comment>
<evidence type="ECO:0000256" key="2">
    <source>
        <dbReference type="ARBA" id="ARBA00001966"/>
    </source>
</evidence>
<keyword evidence="10" id="KW-0411">Iron-sulfur</keyword>
<dbReference type="GO" id="GO:0016020">
    <property type="term" value="C:membrane"/>
    <property type="evidence" value="ECO:0007669"/>
    <property type="project" value="TreeGrafter"/>
</dbReference>
<dbReference type="Pfam" id="PF13247">
    <property type="entry name" value="Fer4_11"/>
    <property type="match status" value="1"/>
</dbReference>
<keyword evidence="5" id="KW-0004">4Fe-4S</keyword>
<keyword evidence="4" id="KW-0813">Transport</keyword>
<evidence type="ECO:0000256" key="3">
    <source>
        <dbReference type="ARBA" id="ARBA00004196"/>
    </source>
</evidence>
<evidence type="ECO:0000256" key="5">
    <source>
        <dbReference type="ARBA" id="ARBA00022485"/>
    </source>
</evidence>
<keyword evidence="6" id="KW-0479">Metal-binding</keyword>
<proteinExistence type="predicted"/>
<evidence type="ECO:0000256" key="10">
    <source>
        <dbReference type="ARBA" id="ARBA00023014"/>
    </source>
</evidence>
<gene>
    <name evidence="12" type="ORF">GCM10017584_02760</name>
</gene>
<sequence length="400" mass="42102">MLAAERVKPSGGWVRTRQGKLILNGGGRLKKLGSLFSGSVRPATAEPDAVADAHADARAEACADAAAGDPVLAGMSRRVTAEFESAFHFFLPRLCEHCLNPSCAAACPAGALYKRNDDGIVLVDPAACSGWQRCVTACPYAAISFDQASGTAQKCDLCAGRIELGLPPACSESCVGRIRYLGVLLYDADRVADAARVEHEHELLDAQRELFLDPRDPAVIAAARAAEIPDEWIDAAGLTPLWSLIREHRVALPFHPEYRTLPMVWYIPPLSPIVDVVSGSGGDGEDVETLLAAIDDLRAPVGYLAGLFTAGDPGPVTHALRRLAAMRSYRARVALGEPADESIAERAGTTGADVEELYRLLADPTGETRHVIPAAFGGQASDLGVPGCGCGTGDGSGTRP</sequence>
<dbReference type="PANTHER" id="PTHR43518">
    <property type="entry name" value="NITRATE REDUCTASE BETA SUBUNIT"/>
    <property type="match status" value="1"/>
</dbReference>
<name>A0A9W6H775_9MICO</name>
<dbReference type="InterPro" id="IPR017896">
    <property type="entry name" value="4Fe4S_Fe-S-bd"/>
</dbReference>